<evidence type="ECO:0000313" key="3">
    <source>
        <dbReference type="Proteomes" id="UP000250299"/>
    </source>
</evidence>
<sequence>MTQGYPKPWQSYQKQLELLMARGMAVTDPPKALEFLERIGYYRLSGYWFAFRERTELCCPVIRQGAKRPTKTKPTRIPLDNFKPGTTFQNAVDLYVFDKKLRLLVMDALERIEIALRVDISHGLGKHEKFAYLRPELFHESFSTQLDGQTGLTKHHVWLGKHAALINRSNEDFIRHNKEKYGLPLAVWVACEVWDFGTLSMLYAGMTEADQDAISQEYGISNGRIFASWLRSLNYLRNVCAHHSRLWNRNIVDQPKLPPKEQTPAFSAFHDDPHRRARPFMLLCITQHLMKVINPSSSWGKRMKALLENDFPNLAHLGLRLDGMGWESTKTGRNATGKQKVSGNKKPLSNLCAEAHQPTGAVLLAIIKAGDTSSITPPYARTRKPRTARFGAFLLPLAPVRSGSCPPIASSGWPAVPDPSRHAKWTAGSPGLPGSAC</sequence>
<evidence type="ECO:0000313" key="2">
    <source>
        <dbReference type="EMBL" id="AWY42174.1"/>
    </source>
</evidence>
<dbReference type="EMBL" id="CP029693">
    <property type="protein sequence ID" value="AWY42174.1"/>
    <property type="molecule type" value="Genomic_DNA"/>
</dbReference>
<organism evidence="2 3">
    <name type="scientific">Pseudomonas putida</name>
    <name type="common">Arthrobacter siderocapsulatus</name>
    <dbReference type="NCBI Taxonomy" id="303"/>
    <lineage>
        <taxon>Bacteria</taxon>
        <taxon>Pseudomonadati</taxon>
        <taxon>Pseudomonadota</taxon>
        <taxon>Gammaproteobacteria</taxon>
        <taxon>Pseudomonadales</taxon>
        <taxon>Pseudomonadaceae</taxon>
        <taxon>Pseudomonas</taxon>
    </lineage>
</organism>
<name>A0A2Z4RQB6_PSEPU</name>
<dbReference type="AlphaFoldDB" id="A0A2Z4RQB6"/>
<gene>
    <name evidence="2" type="ORF">DKY63_20610</name>
</gene>
<feature type="region of interest" description="Disordered" evidence="1">
    <location>
        <begin position="414"/>
        <end position="437"/>
    </location>
</feature>
<dbReference type="Proteomes" id="UP000250299">
    <property type="component" value="Chromosome"/>
</dbReference>
<proteinExistence type="predicted"/>
<protein>
    <submittedName>
        <fullName evidence="2">Abi family protein</fullName>
    </submittedName>
</protein>
<evidence type="ECO:0000256" key="1">
    <source>
        <dbReference type="SAM" id="MobiDB-lite"/>
    </source>
</evidence>
<dbReference type="RefSeq" id="WP_110965767.1">
    <property type="nucleotide sequence ID" value="NZ_CP029693.1"/>
</dbReference>
<dbReference type="InterPro" id="IPR011664">
    <property type="entry name" value="Abi_system_AbiD/AbiF-like"/>
</dbReference>
<accession>A0A2Z4RQB6</accession>
<dbReference type="Pfam" id="PF07751">
    <property type="entry name" value="Abi_2"/>
    <property type="match status" value="1"/>
</dbReference>
<reference evidence="2 3" key="1">
    <citation type="submission" date="2018-05" db="EMBL/GenBank/DDBJ databases">
        <title>Whole genome sequence of Pseudomonas putida JBC17.</title>
        <authorList>
            <person name="Lee Y.H."/>
            <person name="David K."/>
        </authorList>
    </citation>
    <scope>NUCLEOTIDE SEQUENCE [LARGE SCALE GENOMIC DNA]</scope>
    <source>
        <strain evidence="2 3">JBC17</strain>
    </source>
</reference>
<dbReference type="OrthoDB" id="5363652at2"/>